<evidence type="ECO:0000256" key="3">
    <source>
        <dbReference type="ARBA" id="ARBA00022989"/>
    </source>
</evidence>
<dbReference type="InterPro" id="IPR001828">
    <property type="entry name" value="ANF_lig-bd_rcpt"/>
</dbReference>
<dbReference type="InterPro" id="IPR028082">
    <property type="entry name" value="Peripla_BP_I"/>
</dbReference>
<dbReference type="InterPro" id="IPR015683">
    <property type="entry name" value="Ionotropic_Glu_rcpt"/>
</dbReference>
<dbReference type="PANTHER" id="PTHR34836">
    <property type="entry name" value="OS06G0188250 PROTEIN"/>
    <property type="match status" value="1"/>
</dbReference>
<dbReference type="PANTHER" id="PTHR34836:SF1">
    <property type="entry name" value="OS09G0428600 PROTEIN"/>
    <property type="match status" value="1"/>
</dbReference>
<dbReference type="GO" id="GO:0016020">
    <property type="term" value="C:membrane"/>
    <property type="evidence" value="ECO:0007669"/>
    <property type="project" value="UniProtKB-SubCell"/>
</dbReference>
<feature type="domain" description="Receptor ligand binding region" evidence="5">
    <location>
        <begin position="1"/>
        <end position="95"/>
    </location>
</feature>
<evidence type="ECO:0000313" key="7">
    <source>
        <dbReference type="Proteomes" id="UP001168877"/>
    </source>
</evidence>
<accession>A0AA39W5N7</accession>
<comment type="caution">
    <text evidence="6">The sequence shown here is derived from an EMBL/GenBank/DDBJ whole genome shotgun (WGS) entry which is preliminary data.</text>
</comment>
<evidence type="ECO:0000259" key="5">
    <source>
        <dbReference type="Pfam" id="PF01094"/>
    </source>
</evidence>
<keyword evidence="7" id="KW-1185">Reference proteome</keyword>
<keyword evidence="2" id="KW-0812">Transmembrane</keyword>
<dbReference type="AlphaFoldDB" id="A0AA39W5N7"/>
<keyword evidence="3" id="KW-1133">Transmembrane helix</keyword>
<dbReference type="Pfam" id="PF01094">
    <property type="entry name" value="ANF_receptor"/>
    <property type="match status" value="1"/>
</dbReference>
<evidence type="ECO:0000256" key="4">
    <source>
        <dbReference type="ARBA" id="ARBA00023136"/>
    </source>
</evidence>
<gene>
    <name evidence="6" type="ORF">LWI29_006904</name>
</gene>
<keyword evidence="4" id="KW-0472">Membrane</keyword>
<sequence length="95" mass="10723">MQAFGWREAVPIYVDNEFSQGVIPCLITDALQAIDTRVPYRSVISPEASDDQIVEELYKLKTMQARVFIVHMLPSLGSRIFAKAELNGMMEEGFV</sequence>
<organism evidence="6 7">
    <name type="scientific">Acer saccharum</name>
    <name type="common">Sugar maple</name>
    <dbReference type="NCBI Taxonomy" id="4024"/>
    <lineage>
        <taxon>Eukaryota</taxon>
        <taxon>Viridiplantae</taxon>
        <taxon>Streptophyta</taxon>
        <taxon>Embryophyta</taxon>
        <taxon>Tracheophyta</taxon>
        <taxon>Spermatophyta</taxon>
        <taxon>Magnoliopsida</taxon>
        <taxon>eudicotyledons</taxon>
        <taxon>Gunneridae</taxon>
        <taxon>Pentapetalae</taxon>
        <taxon>rosids</taxon>
        <taxon>malvids</taxon>
        <taxon>Sapindales</taxon>
        <taxon>Sapindaceae</taxon>
        <taxon>Hippocastanoideae</taxon>
        <taxon>Acereae</taxon>
        <taxon>Acer</taxon>
    </lineage>
</organism>
<comment type="subcellular location">
    <subcellularLocation>
        <location evidence="1">Membrane</location>
    </subcellularLocation>
</comment>
<evidence type="ECO:0000313" key="6">
    <source>
        <dbReference type="EMBL" id="KAK0603625.1"/>
    </source>
</evidence>
<proteinExistence type="predicted"/>
<reference evidence="6" key="2">
    <citation type="submission" date="2023-06" db="EMBL/GenBank/DDBJ databases">
        <authorList>
            <person name="Swenson N.G."/>
            <person name="Wegrzyn J.L."/>
            <person name="Mcevoy S.L."/>
        </authorList>
    </citation>
    <scope>NUCLEOTIDE SEQUENCE</scope>
    <source>
        <strain evidence="6">NS2018</strain>
        <tissue evidence="6">Leaf</tissue>
    </source>
</reference>
<dbReference type="EMBL" id="JAUESC010000002">
    <property type="protein sequence ID" value="KAK0603625.1"/>
    <property type="molecule type" value="Genomic_DNA"/>
</dbReference>
<evidence type="ECO:0000256" key="2">
    <source>
        <dbReference type="ARBA" id="ARBA00022692"/>
    </source>
</evidence>
<name>A0AA39W5N7_ACESA</name>
<evidence type="ECO:0000256" key="1">
    <source>
        <dbReference type="ARBA" id="ARBA00004370"/>
    </source>
</evidence>
<dbReference type="Gene3D" id="3.40.50.2300">
    <property type="match status" value="1"/>
</dbReference>
<dbReference type="SUPFAM" id="SSF53822">
    <property type="entry name" value="Periplasmic binding protein-like I"/>
    <property type="match status" value="1"/>
</dbReference>
<reference evidence="6" key="1">
    <citation type="journal article" date="2022" name="Plant J.">
        <title>Strategies of tolerance reflected in two North American maple genomes.</title>
        <authorList>
            <person name="McEvoy S.L."/>
            <person name="Sezen U.U."/>
            <person name="Trouern-Trend A."/>
            <person name="McMahon S.M."/>
            <person name="Schaberg P.G."/>
            <person name="Yang J."/>
            <person name="Wegrzyn J.L."/>
            <person name="Swenson N.G."/>
        </authorList>
    </citation>
    <scope>NUCLEOTIDE SEQUENCE</scope>
    <source>
        <strain evidence="6">NS2018</strain>
    </source>
</reference>
<dbReference type="Proteomes" id="UP001168877">
    <property type="component" value="Unassembled WGS sequence"/>
</dbReference>
<protein>
    <recommendedName>
        <fullName evidence="5">Receptor ligand binding region domain-containing protein</fullName>
    </recommendedName>
</protein>